<dbReference type="FunFam" id="3.40.1030.10:FF:000002">
    <property type="entry name" value="Anthranilate phosphoribosyltransferase"/>
    <property type="match status" value="1"/>
</dbReference>
<dbReference type="AlphaFoldDB" id="A0A6J7UIH3"/>
<dbReference type="HAMAP" id="MF_00211">
    <property type="entry name" value="TrpD"/>
    <property type="match status" value="1"/>
</dbReference>
<comment type="pathway">
    <text evidence="1">Amino-acid biosynthesis; L-tryptophan biosynthesis; L-tryptophan from chorismate: step 2/5.</text>
</comment>
<protein>
    <recommendedName>
        <fullName evidence="2">anthranilate phosphoribosyltransferase</fullName>
        <ecNumber evidence="2">2.4.2.18</ecNumber>
    </recommendedName>
</protein>
<proteinExistence type="inferred from homology"/>
<dbReference type="GO" id="GO:0004048">
    <property type="term" value="F:anthranilate phosphoribosyltransferase activity"/>
    <property type="evidence" value="ECO:0007669"/>
    <property type="project" value="UniProtKB-EC"/>
</dbReference>
<dbReference type="Pfam" id="PF00591">
    <property type="entry name" value="Glycos_transf_3"/>
    <property type="match status" value="1"/>
</dbReference>
<dbReference type="GO" id="GO:0005829">
    <property type="term" value="C:cytosol"/>
    <property type="evidence" value="ECO:0007669"/>
    <property type="project" value="TreeGrafter"/>
</dbReference>
<reference evidence="10" key="1">
    <citation type="submission" date="2020-05" db="EMBL/GenBank/DDBJ databases">
        <authorList>
            <person name="Chiriac C."/>
            <person name="Salcher M."/>
            <person name="Ghai R."/>
            <person name="Kavagutti S V."/>
        </authorList>
    </citation>
    <scope>NUCLEOTIDE SEQUENCE</scope>
</reference>
<dbReference type="Gene3D" id="1.20.970.10">
    <property type="entry name" value="Transferase, Pyrimidine Nucleoside Phosphorylase, Chain C"/>
    <property type="match status" value="1"/>
</dbReference>
<evidence type="ECO:0000313" key="10">
    <source>
        <dbReference type="EMBL" id="CAB5064188.1"/>
    </source>
</evidence>
<dbReference type="EC" id="2.4.2.18" evidence="2"/>
<dbReference type="SUPFAM" id="SSF52418">
    <property type="entry name" value="Nucleoside phosphorylase/phosphoribosyltransferase catalytic domain"/>
    <property type="match status" value="1"/>
</dbReference>
<sequence>MSEIEVAGGWPQIISQLLSRKDLSASQAGAAMRSVLSGEATPSQITAFIISLRAKGETEIELEGMLAEVRRAAERVVLSDEIAQRALDIVGTGGDHSYSVNVSTMSAIVAAGAGIPVCKHGSRASSSKSGAADVLEALGVAIELDGPGVTRCVEEAGFGFCFAQRFHPAFRFTGPSRREIGVPTVFNLLGPMANPAPVSFMVVGVGDPKAATVMAHALVTRGVSRAWVVHGHGGMDELSLSGKCPIVEMHNGKLREFEIDPKSLGLGFADVAAVRGGEPRDNAKVFHEMLDGAKGPIRDIVLLNAAAGIVVAGKADDMQQGVEIATASIDSGSARNVLDQVIRVSVDAAKHMAH</sequence>
<evidence type="ECO:0000256" key="1">
    <source>
        <dbReference type="ARBA" id="ARBA00004907"/>
    </source>
</evidence>
<evidence type="ECO:0000256" key="6">
    <source>
        <dbReference type="ARBA" id="ARBA00022822"/>
    </source>
</evidence>
<keyword evidence="6" id="KW-0822">Tryptophan biosynthesis</keyword>
<dbReference type="NCBIfam" id="TIGR01245">
    <property type="entry name" value="trpD"/>
    <property type="match status" value="1"/>
</dbReference>
<keyword evidence="5" id="KW-0808">Transferase</keyword>
<dbReference type="EMBL" id="CAFBQV010000079">
    <property type="protein sequence ID" value="CAB5064188.1"/>
    <property type="molecule type" value="Genomic_DNA"/>
</dbReference>
<evidence type="ECO:0000256" key="7">
    <source>
        <dbReference type="ARBA" id="ARBA00023141"/>
    </source>
</evidence>
<feature type="domain" description="Glycosyl transferase family 3 N-terminal" evidence="9">
    <location>
        <begin position="12"/>
        <end position="73"/>
    </location>
</feature>
<dbReference type="InterPro" id="IPR000312">
    <property type="entry name" value="Glycosyl_Trfase_fam3"/>
</dbReference>
<evidence type="ECO:0000256" key="5">
    <source>
        <dbReference type="ARBA" id="ARBA00022679"/>
    </source>
</evidence>
<dbReference type="InterPro" id="IPR005940">
    <property type="entry name" value="Anthranilate_Pribosyl_Tfrase"/>
</dbReference>
<name>A0A6J7UIH3_9ZZZZ</name>
<feature type="domain" description="Glycosyl transferase family 3" evidence="8">
    <location>
        <begin position="84"/>
        <end position="334"/>
    </location>
</feature>
<evidence type="ECO:0000259" key="8">
    <source>
        <dbReference type="Pfam" id="PF00591"/>
    </source>
</evidence>
<dbReference type="InterPro" id="IPR035902">
    <property type="entry name" value="Nuc_phospho_transferase"/>
</dbReference>
<dbReference type="InterPro" id="IPR036320">
    <property type="entry name" value="Glycosyl_Trfase_fam3_N_dom_sf"/>
</dbReference>
<dbReference type="PANTHER" id="PTHR43285:SF2">
    <property type="entry name" value="ANTHRANILATE PHOSPHORIBOSYLTRANSFERASE"/>
    <property type="match status" value="1"/>
</dbReference>
<evidence type="ECO:0000256" key="2">
    <source>
        <dbReference type="ARBA" id="ARBA00011948"/>
    </source>
</evidence>
<keyword evidence="4" id="KW-0328">Glycosyltransferase</keyword>
<evidence type="ECO:0000256" key="4">
    <source>
        <dbReference type="ARBA" id="ARBA00022676"/>
    </source>
</evidence>
<evidence type="ECO:0000256" key="3">
    <source>
        <dbReference type="ARBA" id="ARBA00022605"/>
    </source>
</evidence>
<dbReference type="PANTHER" id="PTHR43285">
    <property type="entry name" value="ANTHRANILATE PHOSPHORIBOSYLTRANSFERASE"/>
    <property type="match status" value="1"/>
</dbReference>
<keyword evidence="7" id="KW-0057">Aromatic amino acid biosynthesis</keyword>
<gene>
    <name evidence="10" type="ORF">UFOPK4345_00629</name>
</gene>
<evidence type="ECO:0000259" key="9">
    <source>
        <dbReference type="Pfam" id="PF02885"/>
    </source>
</evidence>
<dbReference type="Gene3D" id="3.40.1030.10">
    <property type="entry name" value="Nucleoside phosphorylase/phosphoribosyltransferase catalytic domain"/>
    <property type="match status" value="1"/>
</dbReference>
<dbReference type="InterPro" id="IPR017459">
    <property type="entry name" value="Glycosyl_Trfase_fam3_N_dom"/>
</dbReference>
<dbReference type="GO" id="GO:0000162">
    <property type="term" value="P:L-tryptophan biosynthetic process"/>
    <property type="evidence" value="ECO:0007669"/>
    <property type="project" value="UniProtKB-KW"/>
</dbReference>
<keyword evidence="3" id="KW-0028">Amino-acid biosynthesis</keyword>
<organism evidence="10">
    <name type="scientific">freshwater metagenome</name>
    <dbReference type="NCBI Taxonomy" id="449393"/>
    <lineage>
        <taxon>unclassified sequences</taxon>
        <taxon>metagenomes</taxon>
        <taxon>ecological metagenomes</taxon>
    </lineage>
</organism>
<accession>A0A6J7UIH3</accession>
<dbReference type="Pfam" id="PF02885">
    <property type="entry name" value="Glycos_trans_3N"/>
    <property type="match status" value="1"/>
</dbReference>
<dbReference type="SUPFAM" id="SSF47648">
    <property type="entry name" value="Nucleoside phosphorylase/phosphoribosyltransferase N-terminal domain"/>
    <property type="match status" value="1"/>
</dbReference>